<dbReference type="InterPro" id="IPR039291">
    <property type="entry name" value="At5g17165-like"/>
</dbReference>
<dbReference type="STRING" id="1088818.A0A2I0AJM1"/>
<dbReference type="Pfam" id="PF22272">
    <property type="entry name" value="LEA_3b"/>
    <property type="match status" value="1"/>
</dbReference>
<evidence type="ECO:0000313" key="1">
    <source>
        <dbReference type="EMBL" id="PKA55740.1"/>
    </source>
</evidence>
<dbReference type="OrthoDB" id="606645at2759"/>
<name>A0A2I0AJM1_9ASPA</name>
<gene>
    <name evidence="1" type="ORF">AXF42_Ash012032</name>
</gene>
<accession>A0A2I0AJM1</accession>
<evidence type="ECO:0000313" key="2">
    <source>
        <dbReference type="Proteomes" id="UP000236161"/>
    </source>
</evidence>
<dbReference type="PANTHER" id="PTHR35122">
    <property type="entry name" value="OSJNBA0093F12.14 PROTEIN"/>
    <property type="match status" value="1"/>
</dbReference>
<dbReference type="Proteomes" id="UP000236161">
    <property type="component" value="Unassembled WGS sequence"/>
</dbReference>
<dbReference type="EMBL" id="KZ451978">
    <property type="protein sequence ID" value="PKA55740.1"/>
    <property type="molecule type" value="Genomic_DNA"/>
</dbReference>
<organism evidence="1 2">
    <name type="scientific">Apostasia shenzhenica</name>
    <dbReference type="NCBI Taxonomy" id="1088818"/>
    <lineage>
        <taxon>Eukaryota</taxon>
        <taxon>Viridiplantae</taxon>
        <taxon>Streptophyta</taxon>
        <taxon>Embryophyta</taxon>
        <taxon>Tracheophyta</taxon>
        <taxon>Spermatophyta</taxon>
        <taxon>Magnoliopsida</taxon>
        <taxon>Liliopsida</taxon>
        <taxon>Asparagales</taxon>
        <taxon>Orchidaceae</taxon>
        <taxon>Apostasioideae</taxon>
        <taxon>Apostasia</taxon>
    </lineage>
</organism>
<sequence length="143" mass="15738">MLELAKYCMAEVSSKGRVIAGSFFFKRLAAQDWATKSRDLAPLSVSRRGAHYASHYEKEVEEQVCPEVVPNHMIDDSSRSNKYWGPHPITGIFGPADLNVTDGSASAALRHWPAAGNGGSSALDETVRFRPLDLEDLEKTHHA</sequence>
<proteinExistence type="predicted"/>
<dbReference type="AlphaFoldDB" id="A0A2I0AJM1"/>
<reference evidence="1 2" key="1">
    <citation type="journal article" date="2017" name="Nature">
        <title>The Apostasia genome and the evolution of orchids.</title>
        <authorList>
            <person name="Zhang G.Q."/>
            <person name="Liu K.W."/>
            <person name="Li Z."/>
            <person name="Lohaus R."/>
            <person name="Hsiao Y.Y."/>
            <person name="Niu S.C."/>
            <person name="Wang J.Y."/>
            <person name="Lin Y.C."/>
            <person name="Xu Q."/>
            <person name="Chen L.J."/>
            <person name="Yoshida K."/>
            <person name="Fujiwara S."/>
            <person name="Wang Z.W."/>
            <person name="Zhang Y.Q."/>
            <person name="Mitsuda N."/>
            <person name="Wang M."/>
            <person name="Liu G.H."/>
            <person name="Pecoraro L."/>
            <person name="Huang H.X."/>
            <person name="Xiao X.J."/>
            <person name="Lin M."/>
            <person name="Wu X.Y."/>
            <person name="Wu W.L."/>
            <person name="Chen Y.Y."/>
            <person name="Chang S.B."/>
            <person name="Sakamoto S."/>
            <person name="Ohme-Takagi M."/>
            <person name="Yagi M."/>
            <person name="Zeng S.J."/>
            <person name="Shen C.Y."/>
            <person name="Yeh C.M."/>
            <person name="Luo Y.B."/>
            <person name="Tsai W.C."/>
            <person name="Van de Peer Y."/>
            <person name="Liu Z.J."/>
        </authorList>
    </citation>
    <scope>NUCLEOTIDE SEQUENCE [LARGE SCALE GENOMIC DNA]</scope>
    <source>
        <strain evidence="2">cv. Shenzhen</strain>
        <tissue evidence="1">Stem</tissue>
    </source>
</reference>
<dbReference type="PANTHER" id="PTHR35122:SF2">
    <property type="entry name" value="OS04G0598000 PROTEIN"/>
    <property type="match status" value="1"/>
</dbReference>
<keyword evidence="2" id="KW-1185">Reference proteome</keyword>
<protein>
    <submittedName>
        <fullName evidence="1">Uncharacterized protein</fullName>
    </submittedName>
</protein>